<dbReference type="PANTHER" id="PTHR43884:SF40">
    <property type="entry name" value="ACYL-COA DEHYDROGENASE"/>
    <property type="match status" value="1"/>
</dbReference>
<dbReference type="RefSeq" id="WP_136354652.1">
    <property type="nucleotide sequence ID" value="NZ_SSNY01000002.1"/>
</dbReference>
<evidence type="ECO:0000256" key="5">
    <source>
        <dbReference type="RuleBase" id="RU362125"/>
    </source>
</evidence>
<feature type="domain" description="Acyl-CoA oxidase/dehydrogenase middle" evidence="7">
    <location>
        <begin position="122"/>
        <end position="221"/>
    </location>
</feature>
<evidence type="ECO:0000313" key="9">
    <source>
        <dbReference type="EMBL" id="THF59014.1"/>
    </source>
</evidence>
<comment type="similarity">
    <text evidence="2 5">Belongs to the acyl-CoA dehydrogenase family.</text>
</comment>
<dbReference type="SUPFAM" id="SSF47203">
    <property type="entry name" value="Acyl-CoA dehydrogenase C-terminal domain-like"/>
    <property type="match status" value="1"/>
</dbReference>
<evidence type="ECO:0000259" key="7">
    <source>
        <dbReference type="Pfam" id="PF02770"/>
    </source>
</evidence>
<dbReference type="InterPro" id="IPR006089">
    <property type="entry name" value="Acyl-CoA_DH_CS"/>
</dbReference>
<dbReference type="PROSITE" id="PS00073">
    <property type="entry name" value="ACYL_COA_DH_2"/>
    <property type="match status" value="1"/>
</dbReference>
<dbReference type="Gene3D" id="1.10.540.10">
    <property type="entry name" value="Acyl-CoA dehydrogenase/oxidase, N-terminal domain"/>
    <property type="match status" value="1"/>
</dbReference>
<name>A0ABY2QCZ5_9HYPH</name>
<dbReference type="InterPro" id="IPR009075">
    <property type="entry name" value="AcylCo_DH/oxidase_C"/>
</dbReference>
<evidence type="ECO:0000256" key="1">
    <source>
        <dbReference type="ARBA" id="ARBA00001974"/>
    </source>
</evidence>
<keyword evidence="3 5" id="KW-0285">Flavoprotein</keyword>
<dbReference type="InterPro" id="IPR036250">
    <property type="entry name" value="AcylCo_DH-like_C"/>
</dbReference>
<dbReference type="SUPFAM" id="SSF56645">
    <property type="entry name" value="Acyl-CoA dehydrogenase NM domain-like"/>
    <property type="match status" value="1"/>
</dbReference>
<dbReference type="Proteomes" id="UP000306441">
    <property type="component" value="Unassembled WGS sequence"/>
</dbReference>
<dbReference type="InterPro" id="IPR037069">
    <property type="entry name" value="AcylCoA_DH/ox_N_sf"/>
</dbReference>
<accession>A0ABY2QCZ5</accession>
<dbReference type="InterPro" id="IPR006091">
    <property type="entry name" value="Acyl-CoA_Oxase/DH_mid-dom"/>
</dbReference>
<feature type="domain" description="Acyl-CoA dehydrogenase/oxidase N-terminal" evidence="8">
    <location>
        <begin position="6"/>
        <end position="118"/>
    </location>
</feature>
<keyword evidence="5" id="KW-0560">Oxidoreductase</keyword>
<evidence type="ECO:0000256" key="4">
    <source>
        <dbReference type="ARBA" id="ARBA00022827"/>
    </source>
</evidence>
<evidence type="ECO:0000259" key="8">
    <source>
        <dbReference type="Pfam" id="PF02771"/>
    </source>
</evidence>
<gene>
    <name evidence="9" type="ORF">E6C48_05035</name>
</gene>
<proteinExistence type="inferred from homology"/>
<reference evidence="9 10" key="1">
    <citation type="submission" date="2019-04" db="EMBL/GenBank/DDBJ databases">
        <title>Mesorhizobium composti sp. nov., isolated from compost.</title>
        <authorList>
            <person name="Lin S.-Y."/>
            <person name="Hameed A."/>
            <person name="Hsieh Y.-T."/>
            <person name="Young C.-C."/>
        </authorList>
    </citation>
    <scope>NUCLEOTIDE SEQUENCE [LARGE SCALE GENOMIC DNA]</scope>
    <source>
        <strain evidence="9 10">CC-YTH430</strain>
    </source>
</reference>
<organism evidence="9 10">
    <name type="scientific">Ollibium composti</name>
    <dbReference type="NCBI Taxonomy" id="2675109"/>
    <lineage>
        <taxon>Bacteria</taxon>
        <taxon>Pseudomonadati</taxon>
        <taxon>Pseudomonadota</taxon>
        <taxon>Alphaproteobacteria</taxon>
        <taxon>Hyphomicrobiales</taxon>
        <taxon>Phyllobacteriaceae</taxon>
        <taxon>Ollibium</taxon>
    </lineage>
</organism>
<dbReference type="InterPro" id="IPR046373">
    <property type="entry name" value="Acyl-CoA_Oxase/DH_mid-dom_sf"/>
</dbReference>
<comment type="caution">
    <text evidence="9">The sequence shown here is derived from an EMBL/GenBank/DDBJ whole genome shotgun (WGS) entry which is preliminary data.</text>
</comment>
<dbReference type="InterPro" id="IPR013786">
    <property type="entry name" value="AcylCoA_DH/ox_N"/>
</dbReference>
<dbReference type="Gene3D" id="2.40.110.10">
    <property type="entry name" value="Butyryl-CoA Dehydrogenase, subunit A, domain 2"/>
    <property type="match status" value="1"/>
</dbReference>
<comment type="cofactor">
    <cofactor evidence="1 5">
        <name>FAD</name>
        <dbReference type="ChEBI" id="CHEBI:57692"/>
    </cofactor>
</comment>
<dbReference type="InterPro" id="IPR009100">
    <property type="entry name" value="AcylCoA_DH/oxidase_NM_dom_sf"/>
</dbReference>
<dbReference type="PIRSF" id="PIRSF016578">
    <property type="entry name" value="HsaA"/>
    <property type="match status" value="1"/>
</dbReference>
<dbReference type="Gene3D" id="1.20.140.10">
    <property type="entry name" value="Butyryl-CoA Dehydrogenase, subunit A, domain 3"/>
    <property type="match status" value="1"/>
</dbReference>
<dbReference type="PANTHER" id="PTHR43884">
    <property type="entry name" value="ACYL-COA DEHYDROGENASE"/>
    <property type="match status" value="1"/>
</dbReference>
<feature type="domain" description="Acyl-CoA dehydrogenase/oxidase C-terminal" evidence="6">
    <location>
        <begin position="234"/>
        <end position="382"/>
    </location>
</feature>
<dbReference type="EMBL" id="SSNY01000002">
    <property type="protein sequence ID" value="THF59014.1"/>
    <property type="molecule type" value="Genomic_DNA"/>
</dbReference>
<sequence>MNFGLSEEQRAIVDTTRAFVENELYPHEREVERTGKLEMDLIKELQQKALAAGLYAANMPAEVGGAGLDTLSWLLYEKELGKANYALHWTCVARPSNILLAGTEEQKEKYLYPCIRGETWDCLAMTEPGAGSDLRGMKATAVQDGDDFVLNGTKHFISHADIAGFAIVFMASGEEDSPRGKRKKITAFFVDKGTKGFAVREGYRNVSHRGYTNAVLEFDDCRLPKEQVLGEVHKGFEVANSWLGATRLQVASTCLGRAERALAHSIEYAAQRQQFGQQIGKFQGVSFKLADMATELKAAELLTREAGWKYDQGTVTDEDMAMAKLKATEVLAFIADEAIQIHGGMGLMDDLPLERIWRDARVERIWEGTSEIQRHIISRALLRAVGG</sequence>
<dbReference type="Pfam" id="PF00441">
    <property type="entry name" value="Acyl-CoA_dh_1"/>
    <property type="match status" value="1"/>
</dbReference>
<evidence type="ECO:0000256" key="2">
    <source>
        <dbReference type="ARBA" id="ARBA00009347"/>
    </source>
</evidence>
<evidence type="ECO:0000259" key="6">
    <source>
        <dbReference type="Pfam" id="PF00441"/>
    </source>
</evidence>
<keyword evidence="10" id="KW-1185">Reference proteome</keyword>
<keyword evidence="4 5" id="KW-0274">FAD</keyword>
<protein>
    <submittedName>
        <fullName evidence="9">Acyl-CoA dehydrogenase</fullName>
    </submittedName>
</protein>
<evidence type="ECO:0000256" key="3">
    <source>
        <dbReference type="ARBA" id="ARBA00022630"/>
    </source>
</evidence>
<dbReference type="Pfam" id="PF02770">
    <property type="entry name" value="Acyl-CoA_dh_M"/>
    <property type="match status" value="1"/>
</dbReference>
<dbReference type="Pfam" id="PF02771">
    <property type="entry name" value="Acyl-CoA_dh_N"/>
    <property type="match status" value="1"/>
</dbReference>
<dbReference type="PROSITE" id="PS00072">
    <property type="entry name" value="ACYL_COA_DH_1"/>
    <property type="match status" value="1"/>
</dbReference>
<evidence type="ECO:0000313" key="10">
    <source>
        <dbReference type="Proteomes" id="UP000306441"/>
    </source>
</evidence>